<name>A0A1T2L1N2_9GAMM</name>
<protein>
    <submittedName>
        <fullName evidence="1">Uncharacterized protein</fullName>
    </submittedName>
</protein>
<gene>
    <name evidence="1" type="ORF">BOW52_07760</name>
</gene>
<comment type="caution">
    <text evidence="1">The sequence shown here is derived from an EMBL/GenBank/DDBJ whole genome shotgun (WGS) entry which is preliminary data.</text>
</comment>
<evidence type="ECO:0000313" key="1">
    <source>
        <dbReference type="EMBL" id="OOZ39005.1"/>
    </source>
</evidence>
<reference evidence="1 2" key="1">
    <citation type="submission" date="2016-11" db="EMBL/GenBank/DDBJ databases">
        <title>Mixed transmission modes and dynamic genome evolution in an obligate animal-bacterial symbiosis.</title>
        <authorList>
            <person name="Russell S.L."/>
            <person name="Corbett-Detig R.B."/>
            <person name="Cavanaugh C.M."/>
        </authorList>
    </citation>
    <scope>NUCLEOTIDE SEQUENCE [LARGE SCALE GENOMIC DNA]</scope>
    <source>
        <strain evidence="1">Sp-SM6</strain>
    </source>
</reference>
<organism evidence="1 2">
    <name type="scientific">Solemya elarraichensis gill symbiont</name>
    <dbReference type="NCBI Taxonomy" id="1918949"/>
    <lineage>
        <taxon>Bacteria</taxon>
        <taxon>Pseudomonadati</taxon>
        <taxon>Pseudomonadota</taxon>
        <taxon>Gammaproteobacteria</taxon>
        <taxon>sulfur-oxidizing symbionts</taxon>
    </lineage>
</organism>
<evidence type="ECO:0000313" key="2">
    <source>
        <dbReference type="Proteomes" id="UP000190198"/>
    </source>
</evidence>
<keyword evidence="2" id="KW-1185">Reference proteome</keyword>
<dbReference type="Proteomes" id="UP000190198">
    <property type="component" value="Unassembled WGS sequence"/>
</dbReference>
<dbReference type="EMBL" id="MPRK01000145">
    <property type="protein sequence ID" value="OOZ39005.1"/>
    <property type="molecule type" value="Genomic_DNA"/>
</dbReference>
<sequence length="108" mass="12517">MRQKVLVETAFADNGWQIVEFDQAFNNPVVIIGVPDDNSIERGVARIRNLEPGGFELKFQEWMYLDQVHPAEQIDWMVLESGSYTLEASARDLQMEVGHAHSWYKFCR</sequence>
<accession>A0A1T2L1N2</accession>
<dbReference type="AlphaFoldDB" id="A0A1T2L1N2"/>
<proteinExistence type="predicted"/>